<evidence type="ECO:0000256" key="7">
    <source>
        <dbReference type="ARBA" id="ARBA00022827"/>
    </source>
</evidence>
<evidence type="ECO:0000256" key="2">
    <source>
        <dbReference type="ARBA" id="ARBA00001974"/>
    </source>
</evidence>
<evidence type="ECO:0000259" key="15">
    <source>
        <dbReference type="Pfam" id="PF01756"/>
    </source>
</evidence>
<keyword evidence="11" id="KW-0576">Peroxisome</keyword>
<feature type="binding site" evidence="14">
    <location>
        <position position="149"/>
    </location>
    <ligand>
        <name>FAD</name>
        <dbReference type="ChEBI" id="CHEBI:57692"/>
    </ligand>
</feature>
<comment type="similarity">
    <text evidence="5 12">Belongs to the acyl-CoA oxidase family.</text>
</comment>
<dbReference type="PANTHER" id="PTHR10909">
    <property type="entry name" value="ELECTRON TRANSPORT OXIDOREDUCTASE"/>
    <property type="match status" value="1"/>
</dbReference>
<comment type="caution">
    <text evidence="20">The sequence shown here is derived from an EMBL/GenBank/DDBJ whole genome shotgun (WGS) entry which is preliminary data.</text>
</comment>
<evidence type="ECO:0000256" key="10">
    <source>
        <dbReference type="ARBA" id="ARBA00023098"/>
    </source>
</evidence>
<evidence type="ECO:0000256" key="3">
    <source>
        <dbReference type="ARBA" id="ARBA00004275"/>
    </source>
</evidence>
<protein>
    <recommendedName>
        <fullName evidence="12">Acyl-coenzyme A oxidase</fullName>
    </recommendedName>
</protein>
<name>A0A1R1XI76_9FUNG</name>
<feature type="domain" description="Acyl-CoA oxidase C-alpha1" evidence="18">
    <location>
        <begin position="287"/>
        <end position="447"/>
    </location>
</feature>
<evidence type="ECO:0000256" key="6">
    <source>
        <dbReference type="ARBA" id="ARBA00022630"/>
    </source>
</evidence>
<feature type="binding site" evidence="14">
    <location>
        <position position="188"/>
    </location>
    <ligand>
        <name>FAD</name>
        <dbReference type="ChEBI" id="CHEBI:57692"/>
    </ligand>
</feature>
<dbReference type="EMBL" id="LSSN01003107">
    <property type="protein sequence ID" value="OMJ14339.1"/>
    <property type="molecule type" value="Genomic_DNA"/>
</dbReference>
<dbReference type="InterPro" id="IPR046373">
    <property type="entry name" value="Acyl-CoA_Oxase/DH_mid-dom_sf"/>
</dbReference>
<evidence type="ECO:0000259" key="16">
    <source>
        <dbReference type="Pfam" id="PF02770"/>
    </source>
</evidence>
<comment type="cofactor">
    <cofactor evidence="2">
        <name>FAD</name>
        <dbReference type="ChEBI" id="CHEBI:57692"/>
    </cofactor>
</comment>
<keyword evidence="21" id="KW-1185">Reference proteome</keyword>
<dbReference type="OrthoDB" id="538336at2759"/>
<dbReference type="InterPro" id="IPR009100">
    <property type="entry name" value="AcylCoA_DH/oxidase_NM_dom_sf"/>
</dbReference>
<comment type="catalytic activity">
    <reaction evidence="1">
        <text>a 2,3-saturated acyl-CoA + O2 = a (2E)-enoyl-CoA + H2O2</text>
        <dbReference type="Rhea" id="RHEA:38959"/>
        <dbReference type="ChEBI" id="CHEBI:15379"/>
        <dbReference type="ChEBI" id="CHEBI:16240"/>
        <dbReference type="ChEBI" id="CHEBI:58856"/>
        <dbReference type="ChEBI" id="CHEBI:65111"/>
        <dbReference type="EC" id="1.3.3.6"/>
    </reaction>
</comment>
<sequence length="691" mass="78136">MKFSTQLAPMKPHTSETLASERKRANFSISDMDSFINGQKAVDQREKMLAIIRSQPEEFDNYDTYYLNRTEKLEKGLKLEKKLIGMLRRKEINETEMNKIFFLLDTQTTFDLTRGMFIPTLEQQCNDEQREAFLKPALDYRIIGCYAQTELGHGSNIRALETTATFIEETDEFEVNSPTLTSTKWWIGTLGVSCSHAAVMSQVYVKGKHIGLYPVIVPIRSMTDYKPLPGINVGDIGPKMGLNTMDNGFLNLNKVRVPRFNLLQKYVNVSRDGTVTIPQNINSRASYGTMVLVRANIASNMGAQLAKAITIAVRYTSVRRQFGEPGKPETPVLDYPIVQYRVIPILAKTYAMIAMSHEFFAQHEKTAKAISVGDFSSLKEMHAVSCGLKRWTSDTAIYSVDTCRHVCGGHGFSMFSGLNEFFGNIYPNIIWEGDNYVLARQTAMYLVKAAHELRSKKVVESNDSTNLIRKFMNLDNKYSAKQLFSWTSRSAQEISSSQNLLLDLLGYKFIALVHNLAVKIHLKGQTWDESSIASQGIATAHSEYIVCLYFSRHISTLPQNSPLRSIITTLFSITALSFLTKDTADLYSFVNDAAMTRDQIKGLESEYIRLIKVARNVAVPLVDALGVPDEKLNSSLGRYDGNVYEDYIKRALHEPLNRDNSGDQIRERFYKNYIEPVLKNKQVNLGQTPKL</sequence>
<dbReference type="InterPro" id="IPR055060">
    <property type="entry name" value="ACOX_C_alpha1"/>
</dbReference>
<dbReference type="FunFam" id="2.40.110.10:FF:000003">
    <property type="entry name" value="Acyl-coenzyme A oxidase"/>
    <property type="match status" value="1"/>
</dbReference>
<dbReference type="AlphaFoldDB" id="A0A1R1XI76"/>
<evidence type="ECO:0000256" key="5">
    <source>
        <dbReference type="ARBA" id="ARBA00006288"/>
    </source>
</evidence>
<dbReference type="InterPro" id="IPR006091">
    <property type="entry name" value="Acyl-CoA_Oxase/DH_mid-dom"/>
</dbReference>
<organism evidence="20 21">
    <name type="scientific">Smittium culicis</name>
    <dbReference type="NCBI Taxonomy" id="133412"/>
    <lineage>
        <taxon>Eukaryota</taxon>
        <taxon>Fungi</taxon>
        <taxon>Fungi incertae sedis</taxon>
        <taxon>Zoopagomycota</taxon>
        <taxon>Kickxellomycotina</taxon>
        <taxon>Harpellomycetes</taxon>
        <taxon>Harpellales</taxon>
        <taxon>Legeriomycetaceae</taxon>
        <taxon>Smittium</taxon>
    </lineage>
</organism>
<evidence type="ECO:0000313" key="19">
    <source>
        <dbReference type="EMBL" id="OMJ11048.1"/>
    </source>
</evidence>
<evidence type="ECO:0000256" key="13">
    <source>
        <dbReference type="PIRSR" id="PIRSR000168-1"/>
    </source>
</evidence>
<keyword evidence="10" id="KW-0443">Lipid metabolism</keyword>
<evidence type="ECO:0000259" key="17">
    <source>
        <dbReference type="Pfam" id="PF14749"/>
    </source>
</evidence>
<keyword evidence="6 12" id="KW-0285">Flavoprotein</keyword>
<dbReference type="PIRSF" id="PIRSF000168">
    <property type="entry name" value="Acyl-CoA_oxidase"/>
    <property type="match status" value="1"/>
</dbReference>
<dbReference type="Pfam" id="PF02770">
    <property type="entry name" value="Acyl-CoA_dh_M"/>
    <property type="match status" value="1"/>
</dbReference>
<dbReference type="Pfam" id="PF14749">
    <property type="entry name" value="Acyl-CoA_ox_N"/>
    <property type="match status" value="1"/>
</dbReference>
<evidence type="ECO:0000313" key="21">
    <source>
        <dbReference type="Proteomes" id="UP000187283"/>
    </source>
</evidence>
<comment type="subcellular location">
    <subcellularLocation>
        <location evidence="3">Peroxisome</location>
    </subcellularLocation>
</comment>
<evidence type="ECO:0000256" key="12">
    <source>
        <dbReference type="PIRNR" id="PIRNR000168"/>
    </source>
</evidence>
<evidence type="ECO:0000256" key="9">
    <source>
        <dbReference type="ARBA" id="ARBA00023002"/>
    </source>
</evidence>
<evidence type="ECO:0000259" key="18">
    <source>
        <dbReference type="Pfam" id="PF22924"/>
    </source>
</evidence>
<keyword evidence="7 12" id="KW-0274">FAD</keyword>
<dbReference type="EMBL" id="LSSN01004721">
    <property type="protein sequence ID" value="OMJ11048.1"/>
    <property type="molecule type" value="Genomic_DNA"/>
</dbReference>
<dbReference type="Proteomes" id="UP000187283">
    <property type="component" value="Unassembled WGS sequence"/>
</dbReference>
<dbReference type="Gene3D" id="1.10.540.10">
    <property type="entry name" value="Acyl-CoA dehydrogenase/oxidase, N-terminal domain"/>
    <property type="match status" value="1"/>
</dbReference>
<evidence type="ECO:0000256" key="11">
    <source>
        <dbReference type="ARBA" id="ARBA00023140"/>
    </source>
</evidence>
<feature type="domain" description="Acyl-CoA oxidase C-terminal" evidence="15">
    <location>
        <begin position="503"/>
        <end position="679"/>
    </location>
</feature>
<dbReference type="Pfam" id="PF01756">
    <property type="entry name" value="ACOX"/>
    <property type="match status" value="1"/>
</dbReference>
<dbReference type="InterPro" id="IPR002655">
    <property type="entry name" value="Acyl-CoA_oxidase_C"/>
</dbReference>
<dbReference type="GO" id="GO:0005504">
    <property type="term" value="F:fatty acid binding"/>
    <property type="evidence" value="ECO:0007669"/>
    <property type="project" value="TreeGrafter"/>
</dbReference>
<dbReference type="InterPro" id="IPR036250">
    <property type="entry name" value="AcylCo_DH-like_C"/>
</dbReference>
<dbReference type="Gene3D" id="1.20.140.10">
    <property type="entry name" value="Butyryl-CoA Dehydrogenase, subunit A, domain 3"/>
    <property type="match status" value="2"/>
</dbReference>
<dbReference type="UniPathway" id="UPA00661"/>
<proteinExistence type="inferred from homology"/>
<keyword evidence="9" id="KW-0560">Oxidoreductase</keyword>
<feature type="domain" description="Acyl-CoA oxidase/dehydrogenase middle" evidence="16">
    <location>
        <begin position="145"/>
        <end position="255"/>
    </location>
</feature>
<dbReference type="GO" id="GO:0033540">
    <property type="term" value="P:fatty acid beta-oxidation using acyl-CoA oxidase"/>
    <property type="evidence" value="ECO:0007669"/>
    <property type="project" value="UniProtKB-UniPathway"/>
</dbReference>
<feature type="active site" description="Proton acceptor" evidence="13">
    <location>
        <position position="432"/>
    </location>
</feature>
<evidence type="ECO:0000256" key="14">
    <source>
        <dbReference type="PIRSR" id="PIRSR000168-2"/>
    </source>
</evidence>
<accession>A0A1R1XI76</accession>
<evidence type="ECO:0000256" key="8">
    <source>
        <dbReference type="ARBA" id="ARBA00022832"/>
    </source>
</evidence>
<keyword evidence="8" id="KW-0276">Fatty acid metabolism</keyword>
<dbReference type="InterPro" id="IPR029320">
    <property type="entry name" value="Acyl-CoA_ox_N"/>
</dbReference>
<gene>
    <name evidence="20" type="ORF">AYI70_g7944</name>
    <name evidence="19" type="ORF">AYI70_g9948</name>
</gene>
<dbReference type="SUPFAM" id="SSF47203">
    <property type="entry name" value="Acyl-CoA dehydrogenase C-terminal domain-like"/>
    <property type="match status" value="2"/>
</dbReference>
<dbReference type="InterPro" id="IPR012258">
    <property type="entry name" value="Acyl-CoA_oxidase"/>
</dbReference>
<dbReference type="GO" id="GO:0071949">
    <property type="term" value="F:FAD binding"/>
    <property type="evidence" value="ECO:0007669"/>
    <property type="project" value="InterPro"/>
</dbReference>
<evidence type="ECO:0000313" key="20">
    <source>
        <dbReference type="EMBL" id="OMJ14339.1"/>
    </source>
</evidence>
<dbReference type="GO" id="GO:0003997">
    <property type="term" value="F:acyl-CoA oxidase activity"/>
    <property type="evidence" value="ECO:0007669"/>
    <property type="project" value="UniProtKB-EC"/>
</dbReference>
<evidence type="ECO:0000256" key="4">
    <source>
        <dbReference type="ARBA" id="ARBA00004846"/>
    </source>
</evidence>
<dbReference type="Pfam" id="PF22924">
    <property type="entry name" value="ACOX_C_alpha1"/>
    <property type="match status" value="1"/>
</dbReference>
<evidence type="ECO:0000256" key="1">
    <source>
        <dbReference type="ARBA" id="ARBA00001201"/>
    </source>
</evidence>
<dbReference type="GO" id="GO:0005777">
    <property type="term" value="C:peroxisome"/>
    <property type="evidence" value="ECO:0007669"/>
    <property type="project" value="UniProtKB-SubCell"/>
</dbReference>
<dbReference type="FunFam" id="1.20.140.10:FF:000015">
    <property type="entry name" value="Acyl-coenzyme A oxidase"/>
    <property type="match status" value="1"/>
</dbReference>
<dbReference type="PANTHER" id="PTHR10909:SF250">
    <property type="entry name" value="PEROXISOMAL ACYL-COENZYME A OXIDASE 1"/>
    <property type="match status" value="1"/>
</dbReference>
<dbReference type="InterPro" id="IPR037069">
    <property type="entry name" value="AcylCoA_DH/ox_N_sf"/>
</dbReference>
<dbReference type="STRING" id="133412.A0A1R1XI76"/>
<comment type="pathway">
    <text evidence="4">Lipid metabolism; peroxisomal fatty acid beta-oxidation.</text>
</comment>
<dbReference type="Gene3D" id="2.40.110.10">
    <property type="entry name" value="Butyryl-CoA Dehydrogenase, subunit A, domain 2"/>
    <property type="match status" value="1"/>
</dbReference>
<feature type="domain" description="Acyl-coenzyme A oxidase N-terminal" evidence="17">
    <location>
        <begin position="30"/>
        <end position="143"/>
    </location>
</feature>
<reference evidence="20 21" key="1">
    <citation type="submission" date="2017-01" db="EMBL/GenBank/DDBJ databases">
        <authorList>
            <person name="Mah S.A."/>
            <person name="Swanson W.J."/>
            <person name="Moy G.W."/>
            <person name="Vacquier V.D."/>
        </authorList>
    </citation>
    <scope>NUCLEOTIDE SEQUENCE [LARGE SCALE GENOMIC DNA]</scope>
    <source>
        <strain evidence="20 21">GSMNP</strain>
    </source>
</reference>
<dbReference type="GO" id="GO:0055088">
    <property type="term" value="P:lipid homeostasis"/>
    <property type="evidence" value="ECO:0007669"/>
    <property type="project" value="TreeGrafter"/>
</dbReference>
<dbReference type="SUPFAM" id="SSF56645">
    <property type="entry name" value="Acyl-CoA dehydrogenase NM domain-like"/>
    <property type="match status" value="1"/>
</dbReference>